<reference evidence="1 2" key="1">
    <citation type="submission" date="2015-09" db="EMBL/GenBank/DDBJ databases">
        <title>Draft genome of the parasitic nematode Teladorsagia circumcincta isolate WARC Sus (inbred).</title>
        <authorList>
            <person name="Mitreva M."/>
        </authorList>
    </citation>
    <scope>NUCLEOTIDE SEQUENCE [LARGE SCALE GENOMIC DNA]</scope>
    <source>
        <strain evidence="1 2">S</strain>
    </source>
</reference>
<accession>A0A2G9T704</accession>
<keyword evidence="2" id="KW-1185">Reference proteome</keyword>
<dbReference type="Proteomes" id="UP000230423">
    <property type="component" value="Unassembled WGS sequence"/>
</dbReference>
<dbReference type="OrthoDB" id="67700at2759"/>
<dbReference type="AlphaFoldDB" id="A0A2G9T704"/>
<feature type="non-terminal residue" evidence="1">
    <location>
        <position position="35"/>
    </location>
</feature>
<evidence type="ECO:0000313" key="1">
    <source>
        <dbReference type="EMBL" id="PIO53733.1"/>
    </source>
</evidence>
<organism evidence="1 2">
    <name type="scientific">Teladorsagia circumcincta</name>
    <name type="common">Brown stomach worm</name>
    <name type="synonym">Ostertagia circumcincta</name>
    <dbReference type="NCBI Taxonomy" id="45464"/>
    <lineage>
        <taxon>Eukaryota</taxon>
        <taxon>Metazoa</taxon>
        <taxon>Ecdysozoa</taxon>
        <taxon>Nematoda</taxon>
        <taxon>Chromadorea</taxon>
        <taxon>Rhabditida</taxon>
        <taxon>Rhabditina</taxon>
        <taxon>Rhabditomorpha</taxon>
        <taxon>Strongyloidea</taxon>
        <taxon>Trichostrongylidae</taxon>
        <taxon>Teladorsagia</taxon>
    </lineage>
</organism>
<protein>
    <submittedName>
        <fullName evidence="1">Uncharacterized protein</fullName>
    </submittedName>
</protein>
<name>A0A2G9T704_TELCI</name>
<dbReference type="EMBL" id="KZ407510">
    <property type="protein sequence ID" value="PIO53733.1"/>
    <property type="molecule type" value="Genomic_DNA"/>
</dbReference>
<gene>
    <name evidence="1" type="ORF">TELCIR_24921</name>
</gene>
<sequence>MADFDDSDDEQKTPTVTIAFEYIEAEETFNFYIRR</sequence>
<proteinExistence type="predicted"/>
<evidence type="ECO:0000313" key="2">
    <source>
        <dbReference type="Proteomes" id="UP000230423"/>
    </source>
</evidence>